<dbReference type="Pfam" id="PF13561">
    <property type="entry name" value="adh_short_C2"/>
    <property type="match status" value="1"/>
</dbReference>
<evidence type="ECO:0000313" key="3">
    <source>
        <dbReference type="EMBL" id="KKC32270.1"/>
    </source>
</evidence>
<dbReference type="NCBIfam" id="NF006597">
    <property type="entry name" value="PRK09134.1"/>
    <property type="match status" value="1"/>
</dbReference>
<evidence type="ECO:0000256" key="2">
    <source>
        <dbReference type="ARBA" id="ARBA00023002"/>
    </source>
</evidence>
<proteinExistence type="inferred from homology"/>
<dbReference type="InterPro" id="IPR036291">
    <property type="entry name" value="NAD(P)-bd_dom_sf"/>
</dbReference>
<reference evidence="3 4" key="1">
    <citation type="submission" date="2015-03" db="EMBL/GenBank/DDBJ databases">
        <authorList>
            <person name="Lepp D."/>
            <person name="Hassan Y.I."/>
            <person name="Li X.-Z."/>
            <person name="Zhou T."/>
        </authorList>
    </citation>
    <scope>NUCLEOTIDE SEQUENCE [LARGE SCALE GENOMIC DNA]</scope>
    <source>
        <strain evidence="3 4">Cr7-05</strain>
    </source>
</reference>
<dbReference type="SUPFAM" id="SSF51735">
    <property type="entry name" value="NAD(P)-binding Rossmann-fold domains"/>
    <property type="match status" value="1"/>
</dbReference>
<dbReference type="PANTHER" id="PTHR43639:SF1">
    <property type="entry name" value="SHORT-CHAIN DEHYDROGENASE_REDUCTASE FAMILY PROTEIN"/>
    <property type="match status" value="1"/>
</dbReference>
<evidence type="ECO:0000256" key="1">
    <source>
        <dbReference type="ARBA" id="ARBA00006484"/>
    </source>
</evidence>
<dbReference type="PANTHER" id="PTHR43639">
    <property type="entry name" value="OXIDOREDUCTASE, SHORT-CHAIN DEHYDROGENASE/REDUCTASE FAMILY (AFU_ORTHOLOGUE AFUA_5G02870)"/>
    <property type="match status" value="1"/>
</dbReference>
<name>A0ABR5DW84_9HYPH</name>
<comment type="caution">
    <text evidence="3">The sequence shown here is derived from an EMBL/GenBank/DDBJ whole genome shotgun (WGS) entry which is preliminary data.</text>
</comment>
<dbReference type="EMBL" id="LAPV01000138">
    <property type="protein sequence ID" value="KKC32270.1"/>
    <property type="molecule type" value="Genomic_DNA"/>
</dbReference>
<dbReference type="InterPro" id="IPR002347">
    <property type="entry name" value="SDR_fam"/>
</dbReference>
<keyword evidence="4" id="KW-1185">Reference proteome</keyword>
<accession>A0ABR5DW84</accession>
<dbReference type="Proteomes" id="UP000033519">
    <property type="component" value="Unassembled WGS sequence"/>
</dbReference>
<organism evidence="3 4">
    <name type="scientific">Devosia psychrophila</name>
    <dbReference type="NCBI Taxonomy" id="728005"/>
    <lineage>
        <taxon>Bacteria</taxon>
        <taxon>Pseudomonadati</taxon>
        <taxon>Pseudomonadota</taxon>
        <taxon>Alphaproteobacteria</taxon>
        <taxon>Hyphomicrobiales</taxon>
        <taxon>Devosiaceae</taxon>
        <taxon>Devosia</taxon>
    </lineage>
</organism>
<dbReference type="Gene3D" id="3.40.50.720">
    <property type="entry name" value="NAD(P)-binding Rossmann-like Domain"/>
    <property type="match status" value="1"/>
</dbReference>
<comment type="similarity">
    <text evidence="1">Belongs to the short-chain dehydrogenases/reductases (SDR) family.</text>
</comment>
<protein>
    <submittedName>
        <fullName evidence="3">Short-chain dehydrogenase</fullName>
    </submittedName>
</protein>
<evidence type="ECO:0000313" key="4">
    <source>
        <dbReference type="Proteomes" id="UP000033519"/>
    </source>
</evidence>
<gene>
    <name evidence="3" type="ORF">WH91_14845</name>
</gene>
<sequence>MIPQRLPTQIMSNRTAQTSAPSVALVTGAGDRIGAAIAKKLAQAGHAVIIHYRGNAEGARAVRNDIRANGGQAEMLKADLAKRTQRATVVAKAASHFGPLTVLINNASMFDPDSARDVDEALWDQHFAIHAEAPIFLARDFAVQLPEGVDGNIINLVDERVLHPTPAYFSYSLSKSVLWTATRTLAQSLAPAIRVNAIGPGPVLPHSRQSQAEFDKSIAALPLQRHAGPDAIADGVIMLLNTPTMTGQMLALDGGEHLEYLPKSKPTPRA</sequence>
<keyword evidence="2" id="KW-0560">Oxidoreductase</keyword>
<dbReference type="PRINTS" id="PR00080">
    <property type="entry name" value="SDRFAMILY"/>
</dbReference>
<dbReference type="PRINTS" id="PR00081">
    <property type="entry name" value="GDHRDH"/>
</dbReference>